<evidence type="ECO:0000313" key="1">
    <source>
        <dbReference type="EMBL" id="XKR69901.1"/>
    </source>
</evidence>
<accession>A0ACD5FNX2</accession>
<keyword evidence="2" id="KW-1185">Reference proteome</keyword>
<organism evidence="1 2">
    <name type="scientific">Staphylococcus hyicus</name>
    <dbReference type="NCBI Taxonomy" id="1284"/>
    <lineage>
        <taxon>Bacteria</taxon>
        <taxon>Bacillati</taxon>
        <taxon>Bacillota</taxon>
        <taxon>Bacilli</taxon>
        <taxon>Bacillales</taxon>
        <taxon>Staphylococcaceae</taxon>
        <taxon>Staphylococcus</taxon>
    </lineage>
</organism>
<reference evidence="1" key="1">
    <citation type="submission" date="2024-09" db="EMBL/GenBank/DDBJ databases">
        <authorList>
            <person name="Gagne-Thivierge C."/>
        </authorList>
    </citation>
    <scope>NUCLEOTIDE SEQUENCE</scope>
    <source>
        <strain evidence="1">SC310</strain>
    </source>
</reference>
<proteinExistence type="predicted"/>
<name>A0ACD5FNX2_STAHY</name>
<protein>
    <submittedName>
        <fullName evidence="1">Uncharacterized protein</fullName>
    </submittedName>
</protein>
<gene>
    <name evidence="1" type="ORF">QUC96_003490</name>
</gene>
<evidence type="ECO:0000313" key="2">
    <source>
        <dbReference type="Proteomes" id="UP001234913"/>
    </source>
</evidence>
<sequence length="295" mass="33907">MFTFTKKFWHNSKSQRGTLLLANFVNFLILAIIVSLIMIPFTVVLQSFYMSAMMGQASINSIIFIIIAFLVLGCLLFIFLMYPLLTGSIRTFYNAYHPEKQLKFTDIFKTFTGARWLKAVKLALFVLLILILSVVINGLFSNLLSFIFQKTVTSPDMFNNNLILIIVVGLVVSFLLSMITWFVLIFIINMTTAYVDNPQHKIIDIIKLGWSGIFNKQKTFLKFFIGILIINLLLLLISIPGNYYQFFLKNDLSFETIRYIGIIISIVYALIRFLFYLVMTGIIVQYFMSAGKKEA</sequence>
<dbReference type="EMBL" id="CP171742">
    <property type="protein sequence ID" value="XKR69901.1"/>
    <property type="molecule type" value="Genomic_DNA"/>
</dbReference>
<dbReference type="Proteomes" id="UP001234913">
    <property type="component" value="Chromosome"/>
</dbReference>